<evidence type="ECO:0000313" key="2">
    <source>
        <dbReference type="Proteomes" id="UP000318017"/>
    </source>
</evidence>
<dbReference type="InterPro" id="IPR011050">
    <property type="entry name" value="Pectin_lyase_fold/virulence"/>
</dbReference>
<dbReference type="EMBL" id="CP036298">
    <property type="protein sequence ID" value="QDV23007.1"/>
    <property type="molecule type" value="Genomic_DNA"/>
</dbReference>
<dbReference type="SUPFAM" id="SSF51126">
    <property type="entry name" value="Pectin lyase-like"/>
    <property type="match status" value="1"/>
</dbReference>
<protein>
    <submittedName>
        <fullName evidence="1">Dockerin type I repeat protein</fullName>
    </submittedName>
</protein>
<keyword evidence="2" id="KW-1185">Reference proteome</keyword>
<accession>A0A518G326</accession>
<dbReference type="OrthoDB" id="221462at2"/>
<dbReference type="Gene3D" id="1.10.1330.10">
    <property type="entry name" value="Dockerin domain"/>
    <property type="match status" value="1"/>
</dbReference>
<dbReference type="InterPro" id="IPR006626">
    <property type="entry name" value="PbH1"/>
</dbReference>
<dbReference type="InterPro" id="IPR036439">
    <property type="entry name" value="Dockerin_dom_sf"/>
</dbReference>
<dbReference type="SUPFAM" id="SSF63446">
    <property type="entry name" value="Type I dockerin domain"/>
    <property type="match status" value="1"/>
</dbReference>
<gene>
    <name evidence="1" type="ORF">Q31a_13000</name>
</gene>
<dbReference type="InterPro" id="IPR012334">
    <property type="entry name" value="Pectin_lyas_fold"/>
</dbReference>
<name>A0A518G326_9BACT</name>
<sequence length="1018" mass="106015">MHRLSLPKSRKLRVEQLEQRRLLATFTVLNSSDSGDGSLRQAIEQSNANPDSDDIVFNIQSPSLTIQLASPLPTLTSPVSIDGTTQPGFAGEPILVLSGIALEGKTSGITIAGGDSVLKGMVIQGFGGAGVRIDGLGNNTISNTYIGTDATGETEVPNDFAGIYIVDSSNNVIGGRYGLDGNLISGNRAEGIRIEGSSSTGNRIQGNRIGTDQQGIEAVPNGTAGVLLEGAASLNVIGTNGDGIEDANERNLISGNVGVGVRVYGAQANQISGNWIGLTASGRHALANGKQGILVDLQSTGNMIGSNADGLSDSLERNVVSGNGDSGIEFANAMTSANVVSGNYIGTDSSGEFPVSNVASGVELVDNSSGNVIGTRNGEYLGNLISGNGFSGIFITNSNDNRVGGNWVGVNAQGSGPLKNSGRGVVIGGTASRNLIGTDDNAVMDEGERNVLSGNLDQGVAIFDSNAQFNVIAGNFIGTDALGTTAIPNTSTGILLGAGTRQNVVGTTDQSRADSAAGNLISGNQIFGLRFRLGATQNRVGGNWVGLDATGERALPNGFSGIGSFEGATDNLIGGQTVQERNVISGNNEWGIRIQEDSGGNAIDGNWIGLSATGAELGNLLGGILLEDAADNSIGDLSANIIAFNGATGVAIEGDKSVRNWITKNAIFGHTGLGIDLSFDGADTNDLLDADSGPNDLQNYPVIEYVQRAESTNVSGVLNSLPNTTFLIELYVAENAESRQGQEFLNSVEVTTDGNGLGLWSASLRPLSDGQAIIATTRNLAAGHSEFSIPVVSLPPLEFRTPQQAWDEASGSFTASVHRNSLSSSQALTIEFGDFPSEQIQLPSSVTIPAGQESTDFVVGIVDDSIMENEVWVEIIGTAPGVAIGKLQIIITDNDVPKWHNAFQPLDVSGDRFVSPLDALLVINFLNSNLDQDLADREPLTPSVFMDVNEDGFITPFDALLVINFLNNNTGEGEASAPISRQSAIDQVFSAPWDGLESSYSRLSDGEVEEIFGYRRRR</sequence>
<dbReference type="Pfam" id="PF00404">
    <property type="entry name" value="Dockerin_1"/>
    <property type="match status" value="1"/>
</dbReference>
<organism evidence="1 2">
    <name type="scientific">Aureliella helgolandensis</name>
    <dbReference type="NCBI Taxonomy" id="2527968"/>
    <lineage>
        <taxon>Bacteria</taxon>
        <taxon>Pseudomonadati</taxon>
        <taxon>Planctomycetota</taxon>
        <taxon>Planctomycetia</taxon>
        <taxon>Pirellulales</taxon>
        <taxon>Pirellulaceae</taxon>
        <taxon>Aureliella</taxon>
    </lineage>
</organism>
<proteinExistence type="predicted"/>
<dbReference type="RefSeq" id="WP_145075448.1">
    <property type="nucleotide sequence ID" value="NZ_CP036298.1"/>
</dbReference>
<dbReference type="InterPro" id="IPR002105">
    <property type="entry name" value="Dockerin_1_rpt"/>
</dbReference>
<dbReference type="Proteomes" id="UP000318017">
    <property type="component" value="Chromosome"/>
</dbReference>
<reference evidence="1 2" key="1">
    <citation type="submission" date="2019-02" db="EMBL/GenBank/DDBJ databases">
        <title>Deep-cultivation of Planctomycetes and their phenomic and genomic characterization uncovers novel biology.</title>
        <authorList>
            <person name="Wiegand S."/>
            <person name="Jogler M."/>
            <person name="Boedeker C."/>
            <person name="Pinto D."/>
            <person name="Vollmers J."/>
            <person name="Rivas-Marin E."/>
            <person name="Kohn T."/>
            <person name="Peeters S.H."/>
            <person name="Heuer A."/>
            <person name="Rast P."/>
            <person name="Oberbeckmann S."/>
            <person name="Bunk B."/>
            <person name="Jeske O."/>
            <person name="Meyerdierks A."/>
            <person name="Storesund J.E."/>
            <person name="Kallscheuer N."/>
            <person name="Luecker S."/>
            <person name="Lage O.M."/>
            <person name="Pohl T."/>
            <person name="Merkel B.J."/>
            <person name="Hornburger P."/>
            <person name="Mueller R.-W."/>
            <person name="Bruemmer F."/>
            <person name="Labrenz M."/>
            <person name="Spormann A.M."/>
            <person name="Op den Camp H."/>
            <person name="Overmann J."/>
            <person name="Amann R."/>
            <person name="Jetten M.S.M."/>
            <person name="Mascher T."/>
            <person name="Medema M.H."/>
            <person name="Devos D.P."/>
            <person name="Kaster A.-K."/>
            <person name="Ovreas L."/>
            <person name="Rohde M."/>
            <person name="Galperin M.Y."/>
            <person name="Jogler C."/>
        </authorList>
    </citation>
    <scope>NUCLEOTIDE SEQUENCE [LARGE SCALE GENOMIC DNA]</scope>
    <source>
        <strain evidence="1 2">Q31a</strain>
    </source>
</reference>
<evidence type="ECO:0000313" key="1">
    <source>
        <dbReference type="EMBL" id="QDV23007.1"/>
    </source>
</evidence>
<dbReference type="Gene3D" id="2.160.20.10">
    <property type="entry name" value="Single-stranded right-handed beta-helix, Pectin lyase-like"/>
    <property type="match status" value="3"/>
</dbReference>
<dbReference type="GO" id="GO:0004553">
    <property type="term" value="F:hydrolase activity, hydrolyzing O-glycosyl compounds"/>
    <property type="evidence" value="ECO:0007669"/>
    <property type="project" value="InterPro"/>
</dbReference>
<dbReference type="GO" id="GO:0000272">
    <property type="term" value="P:polysaccharide catabolic process"/>
    <property type="evidence" value="ECO:0007669"/>
    <property type="project" value="InterPro"/>
</dbReference>
<dbReference type="SMART" id="SM00710">
    <property type="entry name" value="PbH1"/>
    <property type="match status" value="9"/>
</dbReference>
<dbReference type="Gene3D" id="2.60.40.2030">
    <property type="match status" value="1"/>
</dbReference>
<dbReference type="AlphaFoldDB" id="A0A518G326"/>
<dbReference type="InterPro" id="IPR038081">
    <property type="entry name" value="CalX-like_sf"/>
</dbReference>
<dbReference type="SUPFAM" id="SSF141072">
    <property type="entry name" value="CalX-like"/>
    <property type="match status" value="1"/>
</dbReference>
<dbReference type="KEGG" id="ahel:Q31a_13000"/>